<organism evidence="1 2">
    <name type="scientific">Clostridium niameyense</name>
    <dbReference type="NCBI Taxonomy" id="1622073"/>
    <lineage>
        <taxon>Bacteria</taxon>
        <taxon>Bacillati</taxon>
        <taxon>Bacillota</taxon>
        <taxon>Clostridia</taxon>
        <taxon>Eubacteriales</taxon>
        <taxon>Clostridiaceae</taxon>
        <taxon>Clostridium</taxon>
    </lineage>
</organism>
<protein>
    <submittedName>
        <fullName evidence="1">MBL fold metallo-hydrolase</fullName>
    </submittedName>
</protein>
<dbReference type="PANTHER" id="PTHR42967:SF1">
    <property type="entry name" value="MBL FOLD METALLO-HYDROLASE"/>
    <property type="match status" value="1"/>
</dbReference>
<accession>A0A6M0RDL8</accession>
<evidence type="ECO:0000313" key="1">
    <source>
        <dbReference type="EMBL" id="NEZ47378.1"/>
    </source>
</evidence>
<dbReference type="SUPFAM" id="SSF56281">
    <property type="entry name" value="Metallo-hydrolase/oxidoreductase"/>
    <property type="match status" value="1"/>
</dbReference>
<dbReference type="GO" id="GO:0016787">
    <property type="term" value="F:hydrolase activity"/>
    <property type="evidence" value="ECO:0007669"/>
    <property type="project" value="UniProtKB-KW"/>
</dbReference>
<dbReference type="EMBL" id="SXDP01000007">
    <property type="protein sequence ID" value="NEZ47378.1"/>
    <property type="molecule type" value="Genomic_DNA"/>
</dbReference>
<dbReference type="AlphaFoldDB" id="A0A6M0RDL8"/>
<name>A0A6M0RDL8_9CLOT</name>
<proteinExistence type="predicted"/>
<keyword evidence="2" id="KW-1185">Reference proteome</keyword>
<dbReference type="OrthoDB" id="9789133at2"/>
<dbReference type="Proteomes" id="UP000473885">
    <property type="component" value="Unassembled WGS sequence"/>
</dbReference>
<gene>
    <name evidence="1" type="ORF">FDF74_09250</name>
</gene>
<dbReference type="Pfam" id="PF13483">
    <property type="entry name" value="Lactamase_B_3"/>
    <property type="match status" value="1"/>
</dbReference>
<dbReference type="InterPro" id="IPR036866">
    <property type="entry name" value="RibonucZ/Hydroxyglut_hydro"/>
</dbReference>
<reference evidence="1 2" key="1">
    <citation type="submission" date="2019-04" db="EMBL/GenBank/DDBJ databases">
        <title>Genome sequencing of Clostridium botulinum Groups I-IV and Clostridium butyricum.</title>
        <authorList>
            <person name="Brunt J."/>
            <person name="Van Vliet A.H.M."/>
            <person name="Stringer S.C."/>
            <person name="Carter A.T."/>
            <person name="Peck M.W."/>
        </authorList>
    </citation>
    <scope>NUCLEOTIDE SEQUENCE [LARGE SCALE GENOMIC DNA]</scope>
    <source>
        <strain evidence="1 2">IFR 18/094</strain>
    </source>
</reference>
<evidence type="ECO:0000313" key="2">
    <source>
        <dbReference type="Proteomes" id="UP000473885"/>
    </source>
</evidence>
<dbReference type="Gene3D" id="3.60.15.10">
    <property type="entry name" value="Ribonuclease Z/Hydroxyacylglutathione hydrolase-like"/>
    <property type="match status" value="1"/>
</dbReference>
<dbReference type="RefSeq" id="WP_050608366.1">
    <property type="nucleotide sequence ID" value="NZ_CABKUB010000006.1"/>
</dbReference>
<dbReference type="PANTHER" id="PTHR42967">
    <property type="entry name" value="METAL DEPENDENT HYDROLASE"/>
    <property type="match status" value="1"/>
</dbReference>
<comment type="caution">
    <text evidence="1">The sequence shown here is derived from an EMBL/GenBank/DDBJ whole genome shotgun (WGS) entry which is preliminary data.</text>
</comment>
<sequence>MKIKWIGHSCFIIETKSRTTLLIDPYNPFIGYNPIEYNADIITLSHNHFDHNVKNNLNSSQVLINSATKYKFKDIEIEGFKSYHDKLNGLKRGKNLIFKFNIEGYTLCHLGGLGHTLSKEFINALGKIDILFIPIGGNYTLNGKEASLLCKNIKSHIVIPMHFGTNNLKIKLDGIEKFLIHMQNNTKVSSNTIFIDNTIKKHTNLVYIFNTLQLE</sequence>
<keyword evidence="1" id="KW-0378">Hydrolase</keyword>